<dbReference type="Pfam" id="PF02796">
    <property type="entry name" value="HTH_7"/>
    <property type="match status" value="1"/>
</dbReference>
<evidence type="ECO:0000313" key="3">
    <source>
        <dbReference type="Proteomes" id="UP000005384"/>
    </source>
</evidence>
<organism evidence="2 3">
    <name type="scientific">Hungatella hathewayi WAL-18680</name>
    <dbReference type="NCBI Taxonomy" id="742737"/>
    <lineage>
        <taxon>Bacteria</taxon>
        <taxon>Bacillati</taxon>
        <taxon>Bacillota</taxon>
        <taxon>Clostridia</taxon>
        <taxon>Lachnospirales</taxon>
        <taxon>Lachnospiraceae</taxon>
        <taxon>Hungatella</taxon>
    </lineage>
</organism>
<dbReference type="PATRIC" id="fig|742737.3.peg.5073"/>
<evidence type="ECO:0000313" key="2">
    <source>
        <dbReference type="EMBL" id="EHI56876.1"/>
    </source>
</evidence>
<gene>
    <name evidence="2" type="ORF">HMPREF9473_05080</name>
</gene>
<dbReference type="RefSeq" id="WP_006783068.1">
    <property type="nucleotide sequence ID" value="NZ_CP040506.1"/>
</dbReference>
<feature type="domain" description="Resolvase HTH" evidence="1">
    <location>
        <begin position="52"/>
        <end position="95"/>
    </location>
</feature>
<dbReference type="InterPro" id="IPR009057">
    <property type="entry name" value="Homeodomain-like_sf"/>
</dbReference>
<dbReference type="Proteomes" id="UP000005384">
    <property type="component" value="Unassembled WGS sequence"/>
</dbReference>
<dbReference type="HOGENOM" id="CLU_1446659_0_0_9"/>
<protein>
    <recommendedName>
        <fullName evidence="1">Resolvase HTH domain-containing protein</fullName>
    </recommendedName>
</protein>
<name>G5INK2_9FIRM</name>
<sequence length="222" mass="26139">MGEEYGNKGMRQVIREIFGTDQVDELREIARKARSYDKIMSRQRPVNVRGAGRRGKFMDDDVDLMIELYQQGKTVQYLAEFFDTSRQTIYKYLASEKRFLEDPFITMRMHYLYKDQVCTVIDVDFMHKKIYIRNKTKDILHRAFGVLEEPTWEDFEDFLESRCFPRSRANLKNILRDIGVPSYDPLQIIEKTGGRMAEDHQWIQIFYKGDDKGGGNDGDGDS</sequence>
<dbReference type="Gene3D" id="1.10.10.60">
    <property type="entry name" value="Homeodomain-like"/>
    <property type="match status" value="1"/>
</dbReference>
<proteinExistence type="predicted"/>
<dbReference type="InterPro" id="IPR006120">
    <property type="entry name" value="Resolvase_HTH_dom"/>
</dbReference>
<reference evidence="2 3" key="1">
    <citation type="submission" date="2011-08" db="EMBL/GenBank/DDBJ databases">
        <title>The Genome Sequence of Clostridium hathewayi WAL-18680.</title>
        <authorList>
            <consortium name="The Broad Institute Genome Sequencing Platform"/>
            <person name="Earl A."/>
            <person name="Ward D."/>
            <person name="Feldgarden M."/>
            <person name="Gevers D."/>
            <person name="Finegold S.M."/>
            <person name="Summanen P.H."/>
            <person name="Molitoris D.R."/>
            <person name="Song M."/>
            <person name="Daigneault M."/>
            <person name="Allen-Vercoe E."/>
            <person name="Young S.K."/>
            <person name="Zeng Q."/>
            <person name="Gargeya S."/>
            <person name="Fitzgerald M."/>
            <person name="Haas B."/>
            <person name="Abouelleil A."/>
            <person name="Alvarado L."/>
            <person name="Arachchi H.M."/>
            <person name="Berlin A."/>
            <person name="Brown A."/>
            <person name="Chapman S.B."/>
            <person name="Chen Z."/>
            <person name="Dunbar C."/>
            <person name="Freedman E."/>
            <person name="Gearin G."/>
            <person name="Gellesch M."/>
            <person name="Goldberg J."/>
            <person name="Griggs A."/>
            <person name="Gujja S."/>
            <person name="Heiman D."/>
            <person name="Howarth C."/>
            <person name="Larson L."/>
            <person name="Lui A."/>
            <person name="MacDonald P.J.P."/>
            <person name="Montmayeur A."/>
            <person name="Murphy C."/>
            <person name="Neiman D."/>
            <person name="Pearson M."/>
            <person name="Priest M."/>
            <person name="Roberts A."/>
            <person name="Saif S."/>
            <person name="Shea T."/>
            <person name="Shenoy N."/>
            <person name="Sisk P."/>
            <person name="Stolte C."/>
            <person name="Sykes S."/>
            <person name="Wortman J."/>
            <person name="Nusbaum C."/>
            <person name="Birren B."/>
        </authorList>
    </citation>
    <scope>NUCLEOTIDE SEQUENCE [LARGE SCALE GENOMIC DNA]</scope>
    <source>
        <strain evidence="2 3">WAL-18680</strain>
    </source>
</reference>
<evidence type="ECO:0000259" key="1">
    <source>
        <dbReference type="Pfam" id="PF02796"/>
    </source>
</evidence>
<dbReference type="GO" id="GO:0003677">
    <property type="term" value="F:DNA binding"/>
    <property type="evidence" value="ECO:0007669"/>
    <property type="project" value="InterPro"/>
</dbReference>
<dbReference type="GO" id="GO:0000150">
    <property type="term" value="F:DNA strand exchange activity"/>
    <property type="evidence" value="ECO:0007669"/>
    <property type="project" value="InterPro"/>
</dbReference>
<keyword evidence="3" id="KW-1185">Reference proteome</keyword>
<dbReference type="SUPFAM" id="SSF46689">
    <property type="entry name" value="Homeodomain-like"/>
    <property type="match status" value="1"/>
</dbReference>
<dbReference type="AlphaFoldDB" id="G5INK2"/>
<comment type="caution">
    <text evidence="2">The sequence shown here is derived from an EMBL/GenBank/DDBJ whole genome shotgun (WGS) entry which is preliminary data.</text>
</comment>
<accession>G5INK2</accession>
<dbReference type="EMBL" id="ADLN01000128">
    <property type="protein sequence ID" value="EHI56876.1"/>
    <property type="molecule type" value="Genomic_DNA"/>
</dbReference>